<evidence type="ECO:0000313" key="3">
    <source>
        <dbReference type="Proteomes" id="UP000722336"/>
    </source>
</evidence>
<dbReference type="EMBL" id="JAGSPA010000001">
    <property type="protein sequence ID" value="MBV7255958.1"/>
    <property type="molecule type" value="Genomic_DNA"/>
</dbReference>
<gene>
    <name evidence="2" type="ORF">KCG44_04075</name>
</gene>
<dbReference type="PANTHER" id="PTHR43976">
    <property type="entry name" value="SHORT CHAIN DEHYDROGENASE"/>
    <property type="match status" value="1"/>
</dbReference>
<dbReference type="RefSeq" id="WP_218444368.1">
    <property type="nucleotide sequence ID" value="NZ_JAGSPA010000001.1"/>
</dbReference>
<reference evidence="2 3" key="1">
    <citation type="submission" date="2021-04" db="EMBL/GenBank/DDBJ databases">
        <authorList>
            <person name="Pira H."/>
            <person name="Risdian C."/>
            <person name="Wink J."/>
        </authorList>
    </citation>
    <scope>NUCLEOTIDE SEQUENCE [LARGE SCALE GENOMIC DNA]</scope>
    <source>
        <strain evidence="2 3">WHA3</strain>
    </source>
</reference>
<feature type="chain" id="PRO_5047016413" evidence="1">
    <location>
        <begin position="27"/>
        <end position="329"/>
    </location>
</feature>
<dbReference type="PANTHER" id="PTHR43976:SF9">
    <property type="entry name" value="OXIDOREDUCTASE"/>
    <property type="match status" value="1"/>
</dbReference>
<protein>
    <submittedName>
        <fullName evidence="2">SDR family NAD(P)-dependent oxidoreductase</fullName>
    </submittedName>
</protein>
<organism evidence="2 3">
    <name type="scientific">Pacificimonas pallii</name>
    <dbReference type="NCBI Taxonomy" id="2827236"/>
    <lineage>
        <taxon>Bacteria</taxon>
        <taxon>Pseudomonadati</taxon>
        <taxon>Pseudomonadota</taxon>
        <taxon>Alphaproteobacteria</taxon>
        <taxon>Sphingomonadales</taxon>
        <taxon>Sphingosinicellaceae</taxon>
        <taxon>Pacificimonas</taxon>
    </lineage>
</organism>
<dbReference type="Proteomes" id="UP000722336">
    <property type="component" value="Unassembled WGS sequence"/>
</dbReference>
<keyword evidence="3" id="KW-1185">Reference proteome</keyword>
<name>A0ABS6SC09_9SPHN</name>
<dbReference type="InterPro" id="IPR002347">
    <property type="entry name" value="SDR_fam"/>
</dbReference>
<dbReference type="PROSITE" id="PS51318">
    <property type="entry name" value="TAT"/>
    <property type="match status" value="1"/>
</dbReference>
<dbReference type="InterPro" id="IPR051911">
    <property type="entry name" value="SDR_oxidoreductase"/>
</dbReference>
<sequence>MPTRREILSAASAATVIAAASRPVSAANHQGAGAPDLSGKAILITGTSSGFGHLGALHYARAGAKVIATMRNLPRPEADALVKAAKDEGLDLHVVELDVLDPDSVIGGVAKAERLAGGALDVIVNNAGISFGLPVELQDEEAARLMFDTNVLGYQRVARAALPGMRDVKRGQVFNVSSQLGRVVIPGFGLYSATKFAVEAQAEQMAYELAPHGIDVTIIQPGGYPTAIWENASANTQTLIDRLSDDEKTAYQGFIDNATRVGTGGDSDPMDIPRAIAEIIAMPAGQRPLRRAVHPVTRPQEKINEVSAATQLAILGDSPYGPMVKAVLG</sequence>
<feature type="signal peptide" evidence="1">
    <location>
        <begin position="1"/>
        <end position="26"/>
    </location>
</feature>
<keyword evidence="1" id="KW-0732">Signal</keyword>
<comment type="caution">
    <text evidence="2">The sequence shown here is derived from an EMBL/GenBank/DDBJ whole genome shotgun (WGS) entry which is preliminary data.</text>
</comment>
<evidence type="ECO:0000313" key="2">
    <source>
        <dbReference type="EMBL" id="MBV7255958.1"/>
    </source>
</evidence>
<evidence type="ECO:0000256" key="1">
    <source>
        <dbReference type="SAM" id="SignalP"/>
    </source>
</evidence>
<proteinExistence type="predicted"/>
<dbReference type="InterPro" id="IPR006311">
    <property type="entry name" value="TAT_signal"/>
</dbReference>
<dbReference type="Pfam" id="PF00106">
    <property type="entry name" value="adh_short"/>
    <property type="match status" value="1"/>
</dbReference>
<accession>A0ABS6SC09</accession>